<evidence type="ECO:0000259" key="8">
    <source>
        <dbReference type="PROSITE" id="PS50111"/>
    </source>
</evidence>
<feature type="domain" description="Methyl-accepting transducer" evidence="8">
    <location>
        <begin position="568"/>
        <end position="797"/>
    </location>
</feature>
<dbReference type="InterPro" id="IPR013656">
    <property type="entry name" value="PAS_4"/>
</dbReference>
<dbReference type="Gene3D" id="6.10.340.10">
    <property type="match status" value="1"/>
</dbReference>
<feature type="transmembrane region" description="Helical" evidence="7">
    <location>
        <begin position="179"/>
        <end position="197"/>
    </location>
</feature>
<feature type="transmembrane region" description="Helical" evidence="7">
    <location>
        <begin position="17"/>
        <end position="38"/>
    </location>
</feature>
<dbReference type="HOGENOM" id="CLU_000445_107_21_5"/>
<dbReference type="EMBL" id="CP000362">
    <property type="protein sequence ID" value="ABG32071.1"/>
    <property type="molecule type" value="Genomic_DNA"/>
</dbReference>
<protein>
    <submittedName>
        <fullName evidence="10">Methyl-accepting chemotaxis protein McpA</fullName>
    </submittedName>
</protein>
<keyword evidence="4" id="KW-0807">Transducer</keyword>
<dbReference type="GO" id="GO:0006935">
    <property type="term" value="P:chemotaxis"/>
    <property type="evidence" value="ECO:0007669"/>
    <property type="project" value="UniProtKB-KW"/>
</dbReference>
<reference evidence="10 11" key="1">
    <citation type="journal article" date="2007" name="J. Bacteriol.">
        <title>The complete genome sequence of Roseobacter denitrificans reveals a mixotrophic rather than photosynthetic metabolism.</title>
        <authorList>
            <person name="Swingley W.D."/>
            <person name="Sadekar S."/>
            <person name="Mastrian S.D."/>
            <person name="Matthies H.J."/>
            <person name="Hao J."/>
            <person name="Ramos H."/>
            <person name="Acharya C.R."/>
            <person name="Conrad A.L."/>
            <person name="Taylor H.L."/>
            <person name="Dejesa L.C."/>
            <person name="Shah M.K."/>
            <person name="O'huallachain M.E."/>
            <person name="Lince M.T."/>
            <person name="Blankenship R.E."/>
            <person name="Beatty J.T."/>
            <person name="Touchman J.W."/>
        </authorList>
    </citation>
    <scope>NUCLEOTIDE SEQUENCE [LARGE SCALE GENOMIC DNA]</scope>
    <source>
        <strain evidence="11">ATCC 33942 / OCh 114</strain>
    </source>
</reference>
<dbReference type="Gene3D" id="3.30.450.20">
    <property type="entry name" value="PAS domain"/>
    <property type="match status" value="2"/>
</dbReference>
<keyword evidence="11" id="KW-1185">Reference proteome</keyword>
<name>Q166M2_ROSDO</name>
<dbReference type="PANTHER" id="PTHR43531:SF11">
    <property type="entry name" value="METHYL-ACCEPTING CHEMOTAXIS PROTEIN 3"/>
    <property type="match status" value="1"/>
</dbReference>
<dbReference type="PANTHER" id="PTHR43531">
    <property type="entry name" value="PROTEIN ICFG"/>
    <property type="match status" value="1"/>
</dbReference>
<dbReference type="Proteomes" id="UP000007029">
    <property type="component" value="Chromosome"/>
</dbReference>
<feature type="coiled-coil region" evidence="5">
    <location>
        <begin position="569"/>
        <end position="607"/>
    </location>
</feature>
<dbReference type="AlphaFoldDB" id="Q166M2"/>
<evidence type="ECO:0000256" key="7">
    <source>
        <dbReference type="SAM" id="Phobius"/>
    </source>
</evidence>
<dbReference type="Gene3D" id="1.10.287.950">
    <property type="entry name" value="Methyl-accepting chemotaxis protein"/>
    <property type="match status" value="1"/>
</dbReference>
<keyword evidence="7" id="KW-0472">Membrane</keyword>
<dbReference type="GO" id="GO:0004888">
    <property type="term" value="F:transmembrane signaling receptor activity"/>
    <property type="evidence" value="ECO:0007669"/>
    <property type="project" value="InterPro"/>
</dbReference>
<dbReference type="Pfam" id="PF00015">
    <property type="entry name" value="MCPsignal"/>
    <property type="match status" value="1"/>
</dbReference>
<dbReference type="CDD" id="cd11386">
    <property type="entry name" value="MCP_signal"/>
    <property type="match status" value="1"/>
</dbReference>
<evidence type="ECO:0000256" key="1">
    <source>
        <dbReference type="ARBA" id="ARBA00004370"/>
    </source>
</evidence>
<dbReference type="GO" id="GO:0016020">
    <property type="term" value="C:membrane"/>
    <property type="evidence" value="ECO:0007669"/>
    <property type="project" value="UniProtKB-SubCell"/>
</dbReference>
<dbReference type="InterPro" id="IPR035965">
    <property type="entry name" value="PAS-like_dom_sf"/>
</dbReference>
<evidence type="ECO:0000313" key="11">
    <source>
        <dbReference type="Proteomes" id="UP000007029"/>
    </source>
</evidence>
<evidence type="ECO:0000259" key="9">
    <source>
        <dbReference type="PROSITE" id="PS50885"/>
    </source>
</evidence>
<dbReference type="SUPFAM" id="SSF158472">
    <property type="entry name" value="HAMP domain-like"/>
    <property type="match status" value="1"/>
</dbReference>
<proteinExistence type="inferred from homology"/>
<dbReference type="CDD" id="cd06225">
    <property type="entry name" value="HAMP"/>
    <property type="match status" value="1"/>
</dbReference>
<dbReference type="PRINTS" id="PR00260">
    <property type="entry name" value="CHEMTRNSDUCR"/>
</dbReference>
<evidence type="ECO:0000256" key="4">
    <source>
        <dbReference type="PROSITE-ProRule" id="PRU00284"/>
    </source>
</evidence>
<evidence type="ECO:0000256" key="6">
    <source>
        <dbReference type="SAM" id="MobiDB-lite"/>
    </source>
</evidence>
<evidence type="ECO:0000256" key="5">
    <source>
        <dbReference type="SAM" id="Coils"/>
    </source>
</evidence>
<dbReference type="PROSITE" id="PS50111">
    <property type="entry name" value="CHEMOTAXIS_TRANSDUC_2"/>
    <property type="match status" value="1"/>
</dbReference>
<dbReference type="GO" id="GO:0007165">
    <property type="term" value="P:signal transduction"/>
    <property type="evidence" value="ECO:0007669"/>
    <property type="project" value="UniProtKB-KW"/>
</dbReference>
<dbReference type="OrthoDB" id="9765776at2"/>
<evidence type="ECO:0000256" key="3">
    <source>
        <dbReference type="ARBA" id="ARBA00029447"/>
    </source>
</evidence>
<evidence type="ECO:0000313" key="10">
    <source>
        <dbReference type="EMBL" id="ABG32071.1"/>
    </source>
</evidence>
<keyword evidence="7" id="KW-1133">Transmembrane helix</keyword>
<dbReference type="InterPro" id="IPR004089">
    <property type="entry name" value="MCPsignal_dom"/>
</dbReference>
<feature type="compositionally biased region" description="Basic and acidic residues" evidence="6">
    <location>
        <begin position="821"/>
        <end position="840"/>
    </location>
</feature>
<dbReference type="Pfam" id="PF08448">
    <property type="entry name" value="PAS_4"/>
    <property type="match status" value="1"/>
</dbReference>
<feature type="domain" description="HAMP" evidence="9">
    <location>
        <begin position="511"/>
        <end position="563"/>
    </location>
</feature>
<dbReference type="FunFam" id="1.10.287.950:FF:000001">
    <property type="entry name" value="Methyl-accepting chemotaxis sensory transducer"/>
    <property type="match status" value="1"/>
</dbReference>
<dbReference type="Pfam" id="PF00672">
    <property type="entry name" value="HAMP"/>
    <property type="match status" value="1"/>
</dbReference>
<organism evidence="10 11">
    <name type="scientific">Roseobacter denitrificans (strain ATCC 33942 / OCh 114)</name>
    <name type="common">Erythrobacter sp. (strain OCh 114)</name>
    <name type="synonym">Roseobacter denitrificans</name>
    <dbReference type="NCBI Taxonomy" id="375451"/>
    <lineage>
        <taxon>Bacteria</taxon>
        <taxon>Pseudomonadati</taxon>
        <taxon>Pseudomonadota</taxon>
        <taxon>Alphaproteobacteria</taxon>
        <taxon>Rhodobacterales</taxon>
        <taxon>Roseobacteraceae</taxon>
        <taxon>Roseobacter</taxon>
    </lineage>
</organism>
<dbReference type="SMART" id="SM00304">
    <property type="entry name" value="HAMP"/>
    <property type="match status" value="2"/>
</dbReference>
<dbReference type="SUPFAM" id="SSF58104">
    <property type="entry name" value="Methyl-accepting chemotaxis protein (MCP) signaling domain"/>
    <property type="match status" value="1"/>
</dbReference>
<keyword evidence="7" id="KW-0812">Transmembrane</keyword>
<feature type="domain" description="HAMP" evidence="9">
    <location>
        <begin position="199"/>
        <end position="252"/>
    </location>
</feature>
<dbReference type="eggNOG" id="COG5000">
    <property type="taxonomic scope" value="Bacteria"/>
</dbReference>
<feature type="region of interest" description="Disordered" evidence="6">
    <location>
        <begin position="821"/>
        <end position="863"/>
    </location>
</feature>
<comment type="similarity">
    <text evidence="3">Belongs to the methyl-accepting chemotaxis (MCP) protein family.</text>
</comment>
<dbReference type="KEGG" id="rde:RD1_2513"/>
<dbReference type="SMART" id="SM00283">
    <property type="entry name" value="MA"/>
    <property type="match status" value="1"/>
</dbReference>
<keyword evidence="2" id="KW-0145">Chemotaxis</keyword>
<dbReference type="InterPro" id="IPR003660">
    <property type="entry name" value="HAMP_dom"/>
</dbReference>
<dbReference type="PROSITE" id="PS50885">
    <property type="entry name" value="HAMP"/>
    <property type="match status" value="2"/>
</dbReference>
<gene>
    <name evidence="10" type="primary">mcpA</name>
    <name evidence="10" type="ordered locus">RD1_2513</name>
</gene>
<dbReference type="InterPro" id="IPR051310">
    <property type="entry name" value="MCP_chemotaxis"/>
</dbReference>
<accession>Q166M2</accession>
<dbReference type="STRING" id="375451.RD1_2513"/>
<dbReference type="SUPFAM" id="SSF55785">
    <property type="entry name" value="PYP-like sensor domain (PAS domain)"/>
    <property type="match status" value="1"/>
</dbReference>
<dbReference type="InterPro" id="IPR004090">
    <property type="entry name" value="Chemotax_Me-accpt_rcpt"/>
</dbReference>
<sequence>MPLFKRSNADGNPLNSLFVKCTFMVILCVLGVVGTITVNESRSKTKLTEKALSERASEVTGLLSMQLGGAIRFGNSEAISGVVSGVIEAASPDATGARVVNINGDVLYDSFPGTLDTAAIESLTSQAISEAQPVASPDGFTKAVPVFFGDDRALAGVVVTDWDATHQLALLRMTQNENLMLGSIAMLVGLILSGFFLRTQMSKPLTRIECAMTSVAEGSYDVDVPFTARGDEIGKISRRLDSFRVSLADAKEAERESAFKSAAFGGSSAPMMMADEKLSVIFINPSCDALLNTLEADITKLWHGFKADTALGSNLTDFQPLKAITDKILASGQTAFPLSEVVKIGDHLVELSLNAALDEHGNMIGAVIQWSDRTKAARNAAVLDAIDENQIRVEFNAKGQVLGANGNAETLFGSDAEALKQKTFDSCFVSNADGTLTAAQMLGAVLRGEPLFGQFKLLSSTGETEKQVDGSFAAVLNPEGSVERVIFLGTDVSENTVLLRKAEEERLHISQEQAAVVEALGVALKGLADGDLTKEITNTFPSDYESLRRDFNLAVESLRNAVGAVTHNADSIRNEAQEITSAADDLSRRTEKQAATLEETAAALDELTSSVRSAALGADEASRISAEAQTNAETGGEISRQTVIAMNGIKNSSQEISKITSVIDDIAFQTNLLALNAGVEAARAGEAGRGFAVVATEVRALAQRSSDAAREINTLISDSGEQVRQGVELVDKTGDALAAIVNSVAEISQRVSGIASSSKEQSVGLNEINSAVNDLDHVTQQNAAMFEETTAASHALTAEADALVAAVSKFELGTLSAIARGNDKARPAQEERVAQPRPRSDGNAALAVDHNQAEQLDAGWEEF</sequence>
<comment type="subcellular location">
    <subcellularLocation>
        <location evidence="1">Membrane</location>
    </subcellularLocation>
</comment>
<evidence type="ECO:0000256" key="2">
    <source>
        <dbReference type="ARBA" id="ARBA00022500"/>
    </source>
</evidence>
<keyword evidence="5" id="KW-0175">Coiled coil</keyword>
<dbReference type="eggNOG" id="COG0840">
    <property type="taxonomic scope" value="Bacteria"/>
</dbReference>